<dbReference type="SMART" id="SM00327">
    <property type="entry name" value="VWA"/>
    <property type="match status" value="1"/>
</dbReference>
<dbReference type="InterPro" id="IPR009459">
    <property type="entry name" value="MucBP_dom"/>
</dbReference>
<dbReference type="Pfam" id="PF00395">
    <property type="entry name" value="SLH"/>
    <property type="match status" value="3"/>
</dbReference>
<feature type="compositionally biased region" description="Low complexity" evidence="2">
    <location>
        <begin position="1542"/>
        <end position="1553"/>
    </location>
</feature>
<evidence type="ECO:0000256" key="2">
    <source>
        <dbReference type="SAM" id="MobiDB-lite"/>
    </source>
</evidence>
<dbReference type="PROSITE" id="PS50234">
    <property type="entry name" value="VWFA"/>
    <property type="match status" value="1"/>
</dbReference>
<organism evidence="6 7">
    <name type="scientific">Paenibacillus puldeungensis</name>
    <dbReference type="NCBI Taxonomy" id="696536"/>
    <lineage>
        <taxon>Bacteria</taxon>
        <taxon>Bacillati</taxon>
        <taxon>Bacillota</taxon>
        <taxon>Bacilli</taxon>
        <taxon>Bacillales</taxon>
        <taxon>Paenibacillaceae</taxon>
        <taxon>Paenibacillus</taxon>
    </lineage>
</organism>
<evidence type="ECO:0000259" key="5">
    <source>
        <dbReference type="PROSITE" id="PS51272"/>
    </source>
</evidence>
<dbReference type="InterPro" id="IPR002035">
    <property type="entry name" value="VWF_A"/>
</dbReference>
<dbReference type="Gene3D" id="3.10.20.320">
    <property type="entry name" value="Putative peptidoglycan bound protein (lpxtg motif)"/>
    <property type="match status" value="13"/>
</dbReference>
<dbReference type="InterPro" id="IPR001119">
    <property type="entry name" value="SLH_dom"/>
</dbReference>
<feature type="chain" id="PRO_5046833193" evidence="3">
    <location>
        <begin position="27"/>
        <end position="1782"/>
    </location>
</feature>
<proteinExistence type="predicted"/>
<dbReference type="PANTHER" id="PTHR43308">
    <property type="entry name" value="OUTER MEMBRANE PROTEIN ALPHA-RELATED"/>
    <property type="match status" value="1"/>
</dbReference>
<evidence type="ECO:0000313" key="6">
    <source>
        <dbReference type="EMBL" id="MFD1175444.1"/>
    </source>
</evidence>
<accession>A0ABW3RSI9</accession>
<reference evidence="7" key="1">
    <citation type="journal article" date="2019" name="Int. J. Syst. Evol. Microbiol.">
        <title>The Global Catalogue of Microorganisms (GCM) 10K type strain sequencing project: providing services to taxonomists for standard genome sequencing and annotation.</title>
        <authorList>
            <consortium name="The Broad Institute Genomics Platform"/>
            <consortium name="The Broad Institute Genome Sequencing Center for Infectious Disease"/>
            <person name="Wu L."/>
            <person name="Ma J."/>
        </authorList>
    </citation>
    <scope>NUCLEOTIDE SEQUENCE [LARGE SCALE GENOMIC DNA]</scope>
    <source>
        <strain evidence="7">CCUG 59189</strain>
    </source>
</reference>
<evidence type="ECO:0000313" key="7">
    <source>
        <dbReference type="Proteomes" id="UP001597262"/>
    </source>
</evidence>
<feature type="domain" description="VWFA" evidence="4">
    <location>
        <begin position="71"/>
        <end position="295"/>
    </location>
</feature>
<dbReference type="InterPro" id="IPR036465">
    <property type="entry name" value="vWFA_dom_sf"/>
</dbReference>
<dbReference type="Gene3D" id="2.60.40.1170">
    <property type="entry name" value="Mu homology domain, subdomain B"/>
    <property type="match status" value="1"/>
</dbReference>
<dbReference type="PANTHER" id="PTHR43308:SF5">
    <property type="entry name" value="S-LAYER PROTEIN _ PEPTIDOGLYCAN ENDO-BETA-N-ACETYLGLUCOSAMINIDASE"/>
    <property type="match status" value="1"/>
</dbReference>
<feature type="domain" description="SLH" evidence="5">
    <location>
        <begin position="1545"/>
        <end position="1612"/>
    </location>
</feature>
<comment type="caution">
    <text evidence="6">The sequence shown here is derived from an EMBL/GenBank/DDBJ whole genome shotgun (WGS) entry which is preliminary data.</text>
</comment>
<dbReference type="Gene3D" id="3.40.50.410">
    <property type="entry name" value="von Willebrand factor, type A domain"/>
    <property type="match status" value="1"/>
</dbReference>
<evidence type="ECO:0000256" key="3">
    <source>
        <dbReference type="SAM" id="SignalP"/>
    </source>
</evidence>
<dbReference type="InterPro" id="IPR049319">
    <property type="entry name" value="GBS104-like_Ig"/>
</dbReference>
<dbReference type="Proteomes" id="UP001597262">
    <property type="component" value="Unassembled WGS sequence"/>
</dbReference>
<keyword evidence="7" id="KW-1185">Reference proteome</keyword>
<evidence type="ECO:0000256" key="1">
    <source>
        <dbReference type="ARBA" id="ARBA00022737"/>
    </source>
</evidence>
<dbReference type="EMBL" id="JBHTLM010000002">
    <property type="protein sequence ID" value="MFD1175444.1"/>
    <property type="molecule type" value="Genomic_DNA"/>
</dbReference>
<gene>
    <name evidence="6" type="ORF">ACFQ3W_03905</name>
</gene>
<dbReference type="InterPro" id="IPR051465">
    <property type="entry name" value="Cell_Envelope_Struct_Comp"/>
</dbReference>
<dbReference type="PROSITE" id="PS51272">
    <property type="entry name" value="SLH"/>
    <property type="match status" value="3"/>
</dbReference>
<dbReference type="RefSeq" id="WP_379316802.1">
    <property type="nucleotide sequence ID" value="NZ_JBHTLM010000002.1"/>
</dbReference>
<keyword evidence="1" id="KW-0677">Repeat</keyword>
<feature type="signal peptide" evidence="3">
    <location>
        <begin position="1"/>
        <end position="26"/>
    </location>
</feature>
<dbReference type="Pfam" id="PF13519">
    <property type="entry name" value="VWA_2"/>
    <property type="match status" value="1"/>
</dbReference>
<name>A0ABW3RSI9_9BACL</name>
<evidence type="ECO:0000259" key="4">
    <source>
        <dbReference type="PROSITE" id="PS50234"/>
    </source>
</evidence>
<dbReference type="CDD" id="cd00198">
    <property type="entry name" value="vWFA"/>
    <property type="match status" value="1"/>
</dbReference>
<dbReference type="Pfam" id="PF06458">
    <property type="entry name" value="MucBP"/>
    <property type="match status" value="13"/>
</dbReference>
<sequence>MKRGLKIAISWLCLFSLFLSPMSVFGASSSDPVWPNPGAIQLSKTAKATGNPGEWEITLKAEGKNVRTSSDVVLVIDKSGSMGGKWWEPAYKMDNAKAAAKKFVDNLLLNGSSNRIAVVSFSDSASKVSDFKGSEQKGELKNAIDQINPDGGTNIQAGLKSAREMLNSSSAENKIIVVLSDGEPTYSYKGKKAVGFTWPNSKYRFAITDFDYGNMLGSGGDFGIKSYKINGFTVQDNGIGTISEAKIAKDAGFKIFSVGLDVSDNSDALNVLKDVQSEGYFPANSDDLNKIFREMAGKIAYAAQDARVIDPMGDMFNLKLKGGQISPQDYTVSQGTVTWDASTEKFIWNVGNIAEGEPATFTYKVIIDSSKNPVSNVLYPTNGKTTLEYTNVNNQKTSKDFEVPKVSIGNGSILMKGYKVNANGKPINAEGVEVESPEFAAALYSEYYKDQNGSEALPIGSKDYSVAAKEVTGYQLKVGQNPTTVKLTATNPTPVIWFGYTEAVEQKLTVKYLEQGSSKELQAPVEKKGLPGSKVALEAPQLPGYSVVAPEKLEYTFTSEPNQVHTFWYKASEQEVKVKFVDKKSGKEIAPAETVKGTTGQKITLEAAKVPGYTPENATFDYTVKDEGNNEYTFYYTAQGQSVEVRYLEQGTDKELAKPTTVKGVTGETVELKALEIAGYTPLEEGHSYTLGTENAPYIFYYTASKQTVNVKFVDRKTGNEIAPAQNVPGVTGQTIPLKAEDVPGYTPESKTAEYTFKAAGNEFTFYYTANKQSVRVEYREQETDEVLAEPITVTGVTGETVELKAKDIAGYTPLKSSDSYKLGVENIPYVFYYKANEQTVNVKFVDRSSGKEIAKAETVKGVTGKSVILKAANVPGYTPENATFDYTVKAEGNNEYTFYYTGNKQSLEVQYLEEGTKEKLADPTTVTGVTGETVQLKALDIAGYTPLKPGDSYTFDVENVPYTFYYKASEQTINVKFVDRSSGKEIAKAESVKGITGKSVTLKAADVPGYTPENATFDYTVKAEGNNEYTFYYTGNKQSLEVQYLEEGTDKELAKPTTVTGVTGETVELKALDIAGYTPVKPSDSYTFDVENVPYIFYYKASEQTVNVKFVERSTGKEIAPAESVKGTTGETVTLKAADVPGYTPENKDSVEYTVKAEGNEYTFYYTANEQSLEVQYLELDTNEKLADPTTVTGLTGQEVKLEAKDIAGYTPQKPSDSYTLGVSNAPYIFYYTKNAPDNNRTLTVKYVDKVTGKELMEPTKIVGKVGEETILEAVDHTDTVTGAVYKPHAYKVPYTFTDAPEQEYVFEYTQDEGLDVVVTIHHVDRESNTEIIDSTTKMGKANKTFVVYPEPITVTGAVYIPEQPEYGFELSFEPKQDVTIYYNKGVPADLVNLYVTYVDRDTNTDIAERKVITGKPGTKLTLTAATVKGYTPEVASEDYILGEGREQSYTFYYKKDAPAADRKLTVKYLESGTNLQLASPTVVTGKPGETKTLTAVSVSGYTPVKTTDSYTFKEQESPEYIFYYTRNSSNPGNPGGSGGSSSPSTPSVAPLPALPPLPAVPPKLETENHYDYINGYPDGSVKPLNNITREEVAAIFYRLLDDSSRTQYLKTGTSLSDVGATRWSNKHISTMENAKVITGYPGGAFKPGQYITRAEFAAIASRFDKLDERKNDKFTDITGHWAEKYIASAANKGWIKGYTDGTFKPNQYITRAEAAAFINSVLNRKVDKDGIHKNAKMWPDNVYGSWYYYDMLEATNHHEYSKQESGIEVWKEVKSNRIYP</sequence>
<dbReference type="SUPFAM" id="SSF53300">
    <property type="entry name" value="vWA-like"/>
    <property type="match status" value="1"/>
</dbReference>
<feature type="domain" description="SLH" evidence="5">
    <location>
        <begin position="1671"/>
        <end position="1734"/>
    </location>
</feature>
<protein>
    <submittedName>
        <fullName evidence="6">MucBP domain-containing protein</fullName>
    </submittedName>
</protein>
<dbReference type="Pfam" id="PF21426">
    <property type="entry name" value="GBS104-like_Ig"/>
    <property type="match status" value="1"/>
</dbReference>
<feature type="domain" description="SLH" evidence="5">
    <location>
        <begin position="1613"/>
        <end position="1670"/>
    </location>
</feature>
<feature type="region of interest" description="Disordered" evidence="2">
    <location>
        <begin position="1526"/>
        <end position="1559"/>
    </location>
</feature>
<keyword evidence="3" id="KW-0732">Signal</keyword>